<dbReference type="EMBL" id="JEME01000180">
    <property type="protein sequence ID" value="KYG10934.1"/>
    <property type="molecule type" value="Genomic_DNA"/>
</dbReference>
<keyword evidence="1" id="KW-1133">Transmembrane helix</keyword>
<comment type="caution">
    <text evidence="2">The sequence shown here is derived from an EMBL/GenBank/DDBJ whole genome shotgun (WGS) entry which is preliminary data.</text>
</comment>
<keyword evidence="1" id="KW-0472">Membrane</keyword>
<keyword evidence="1" id="KW-0812">Transmembrane</keyword>
<dbReference type="Proteomes" id="UP000075515">
    <property type="component" value="Unassembled WGS sequence"/>
</dbReference>
<sequence>MARLVRGPPMTPFDILVGTAIAALLAFQIYVTVRVFRSRVYEPKQKVWQAQLVWLLPIIGAGLVFSILQEEDKAHRDASSHLRS</sequence>
<dbReference type="AlphaFoldDB" id="A0A150PWL7"/>
<evidence type="ECO:0000313" key="7">
    <source>
        <dbReference type="Proteomes" id="UP000075604"/>
    </source>
</evidence>
<accession>A0A150PWL7</accession>
<evidence type="ECO:0000256" key="1">
    <source>
        <dbReference type="SAM" id="Phobius"/>
    </source>
</evidence>
<proteinExistence type="predicted"/>
<protein>
    <submittedName>
        <fullName evidence="2">Uncharacterized protein</fullName>
    </submittedName>
</protein>
<name>A0A150PWL7_SORCE</name>
<feature type="transmembrane region" description="Helical" evidence="1">
    <location>
        <begin position="51"/>
        <end position="68"/>
    </location>
</feature>
<evidence type="ECO:0000313" key="3">
    <source>
        <dbReference type="EMBL" id="KYF78068.1"/>
    </source>
</evidence>
<organism evidence="2 7">
    <name type="scientific">Sorangium cellulosum</name>
    <name type="common">Polyangium cellulosum</name>
    <dbReference type="NCBI Taxonomy" id="56"/>
    <lineage>
        <taxon>Bacteria</taxon>
        <taxon>Pseudomonadati</taxon>
        <taxon>Myxococcota</taxon>
        <taxon>Polyangia</taxon>
        <taxon>Polyangiales</taxon>
        <taxon>Polyangiaceae</taxon>
        <taxon>Sorangium</taxon>
    </lineage>
</organism>
<evidence type="ECO:0000313" key="2">
    <source>
        <dbReference type="EMBL" id="KYF60060.1"/>
    </source>
</evidence>
<dbReference type="EMBL" id="JEMC01003841">
    <property type="protein sequence ID" value="KYF78068.1"/>
    <property type="molecule type" value="Genomic_DNA"/>
</dbReference>
<evidence type="ECO:0000313" key="5">
    <source>
        <dbReference type="Proteomes" id="UP000075502"/>
    </source>
</evidence>
<dbReference type="EMBL" id="JELX01001084">
    <property type="protein sequence ID" value="KYF60060.1"/>
    <property type="molecule type" value="Genomic_DNA"/>
</dbReference>
<reference evidence="5 6" key="1">
    <citation type="submission" date="2014-02" db="EMBL/GenBank/DDBJ databases">
        <title>The small core and large imbalanced accessory genome model reveals a collaborative survival strategy of Sorangium cellulosum strains in nature.</title>
        <authorList>
            <person name="Han K."/>
            <person name="Peng R."/>
            <person name="Blom J."/>
            <person name="Li Y.-Z."/>
        </authorList>
    </citation>
    <scope>NUCLEOTIDE SEQUENCE [LARGE SCALE GENOMIC DNA]</scope>
    <source>
        <strain evidence="4 5">So0007-03</strain>
        <strain evidence="3 6">So0149</strain>
        <strain evidence="2 7">So0157-18</strain>
    </source>
</reference>
<dbReference type="Proteomes" id="UP000075502">
    <property type="component" value="Unassembled WGS sequence"/>
</dbReference>
<feature type="transmembrane region" description="Helical" evidence="1">
    <location>
        <begin position="12"/>
        <end position="31"/>
    </location>
</feature>
<evidence type="ECO:0000313" key="6">
    <source>
        <dbReference type="Proteomes" id="UP000075515"/>
    </source>
</evidence>
<gene>
    <name evidence="2" type="ORF">BE04_46415</name>
    <name evidence="3" type="ORF">BE18_12655</name>
    <name evidence="4" type="ORF">BE21_58485</name>
</gene>
<dbReference type="Proteomes" id="UP000075604">
    <property type="component" value="Unassembled WGS sequence"/>
</dbReference>
<evidence type="ECO:0000313" key="4">
    <source>
        <dbReference type="EMBL" id="KYG10934.1"/>
    </source>
</evidence>